<gene>
    <name evidence="2" type="ORF">UFOVP531_47</name>
</gene>
<keyword evidence="1" id="KW-0812">Transmembrane</keyword>
<accession>A0A6J5MVZ3</accession>
<organism evidence="2">
    <name type="scientific">uncultured Caudovirales phage</name>
    <dbReference type="NCBI Taxonomy" id="2100421"/>
    <lineage>
        <taxon>Viruses</taxon>
        <taxon>Duplodnaviria</taxon>
        <taxon>Heunggongvirae</taxon>
        <taxon>Uroviricota</taxon>
        <taxon>Caudoviricetes</taxon>
        <taxon>Peduoviridae</taxon>
        <taxon>Maltschvirus</taxon>
        <taxon>Maltschvirus maltsch</taxon>
    </lineage>
</organism>
<feature type="transmembrane region" description="Helical" evidence="1">
    <location>
        <begin position="7"/>
        <end position="33"/>
    </location>
</feature>
<keyword evidence="1" id="KW-0472">Membrane</keyword>
<protein>
    <submittedName>
        <fullName evidence="2">Uncharacterized protein</fullName>
    </submittedName>
</protein>
<evidence type="ECO:0000256" key="1">
    <source>
        <dbReference type="SAM" id="Phobius"/>
    </source>
</evidence>
<name>A0A6J5MVZ3_9CAUD</name>
<reference evidence="2" key="1">
    <citation type="submission" date="2020-04" db="EMBL/GenBank/DDBJ databases">
        <authorList>
            <person name="Chiriac C."/>
            <person name="Salcher M."/>
            <person name="Ghai R."/>
            <person name="Kavagutti S V."/>
        </authorList>
    </citation>
    <scope>NUCLEOTIDE SEQUENCE</scope>
</reference>
<sequence length="77" mass="9638">MEKHYRINYLFIPINFILKRFNYIISFSFLYWFDDVNFTSKIHSSKLSIKKLENSKGIYRKILKEYIIYKKYYANNY</sequence>
<keyword evidence="1" id="KW-1133">Transmembrane helix</keyword>
<evidence type="ECO:0000313" key="2">
    <source>
        <dbReference type="EMBL" id="CAB4149100.1"/>
    </source>
</evidence>
<proteinExistence type="predicted"/>
<dbReference type="EMBL" id="LR796512">
    <property type="protein sequence ID" value="CAB4149100.1"/>
    <property type="molecule type" value="Genomic_DNA"/>
</dbReference>